<dbReference type="GO" id="GO:0005736">
    <property type="term" value="C:RNA polymerase I complex"/>
    <property type="evidence" value="ECO:0007669"/>
    <property type="project" value="TreeGrafter"/>
</dbReference>
<dbReference type="SMART" id="SM00659">
    <property type="entry name" value="RPOLCX"/>
    <property type="match status" value="1"/>
</dbReference>
<keyword evidence="2" id="KW-0479">Metal-binding</keyword>
<sequence length="157" mass="17729">MKFGRQLHATRLLRRPGDRLLLIRLLLLALRRRRRVQDRRVVGVGIGIHVLGDVDEVMRIVEGRDCGAENTLKPGDVIQCRECGYRILYKKRTRRSMGMVDRLFNMKRAEDMGASCDISLSKECNGLHFLVASSPGHCCSTSSAFKVMPAVLFCTLP</sequence>
<evidence type="ECO:0000256" key="3">
    <source>
        <dbReference type="ARBA" id="ARBA00022833"/>
    </source>
</evidence>
<dbReference type="STRING" id="40148.A0A0D9ZUC4"/>
<evidence type="ECO:0000256" key="4">
    <source>
        <dbReference type="ARBA" id="ARBA00023242"/>
    </source>
</evidence>
<organism evidence="6">
    <name type="scientific">Oryza glumipatula</name>
    <dbReference type="NCBI Taxonomy" id="40148"/>
    <lineage>
        <taxon>Eukaryota</taxon>
        <taxon>Viridiplantae</taxon>
        <taxon>Streptophyta</taxon>
        <taxon>Embryophyta</taxon>
        <taxon>Tracheophyta</taxon>
        <taxon>Spermatophyta</taxon>
        <taxon>Magnoliopsida</taxon>
        <taxon>Liliopsida</taxon>
        <taxon>Poales</taxon>
        <taxon>Poaceae</taxon>
        <taxon>BOP clade</taxon>
        <taxon>Oryzoideae</taxon>
        <taxon>Oryzeae</taxon>
        <taxon>Oryzinae</taxon>
        <taxon>Oryza</taxon>
    </lineage>
</organism>
<dbReference type="PANTHER" id="PTHR12056">
    <property type="entry name" value="DNA-DIRECTED RNA POLYMERASES I, II, AND III"/>
    <property type="match status" value="1"/>
</dbReference>
<keyword evidence="3" id="KW-0862">Zinc</keyword>
<dbReference type="SUPFAM" id="SSF63393">
    <property type="entry name" value="RNA polymerase subunits"/>
    <property type="match status" value="1"/>
</dbReference>
<dbReference type="eggNOG" id="KOG3507">
    <property type="taxonomic scope" value="Eukaryota"/>
</dbReference>
<dbReference type="Gramene" id="OGLUM05G03600.1">
    <property type="protein sequence ID" value="OGLUM05G03600.1"/>
    <property type="gene ID" value="OGLUM05G03600"/>
</dbReference>
<evidence type="ECO:0000313" key="6">
    <source>
        <dbReference type="EnsemblPlants" id="OGLUM05G03600.1"/>
    </source>
</evidence>
<dbReference type="Proteomes" id="UP000026961">
    <property type="component" value="Chromosome 5"/>
</dbReference>
<reference evidence="6" key="1">
    <citation type="submission" date="2015-04" db="UniProtKB">
        <authorList>
            <consortium name="EnsemblPlants"/>
        </authorList>
    </citation>
    <scope>IDENTIFICATION</scope>
</reference>
<dbReference type="GO" id="GO:0003899">
    <property type="term" value="F:DNA-directed RNA polymerase activity"/>
    <property type="evidence" value="ECO:0007669"/>
    <property type="project" value="InterPro"/>
</dbReference>
<dbReference type="GO" id="GO:0006351">
    <property type="term" value="P:DNA-templated transcription"/>
    <property type="evidence" value="ECO:0007669"/>
    <property type="project" value="InterPro"/>
</dbReference>
<keyword evidence="4" id="KW-0539">Nucleus</keyword>
<dbReference type="InterPro" id="IPR006591">
    <property type="entry name" value="RNAP_P/RPABC4"/>
</dbReference>
<proteinExistence type="inferred from homology"/>
<dbReference type="InterPro" id="IPR029040">
    <property type="entry name" value="RPABC4/Spt4"/>
</dbReference>
<dbReference type="AlphaFoldDB" id="A0A0D9ZUC4"/>
<dbReference type="GO" id="GO:0005665">
    <property type="term" value="C:RNA polymerase II, core complex"/>
    <property type="evidence" value="ECO:0007669"/>
    <property type="project" value="TreeGrafter"/>
</dbReference>
<dbReference type="GO" id="GO:0005666">
    <property type="term" value="C:RNA polymerase III complex"/>
    <property type="evidence" value="ECO:0007669"/>
    <property type="project" value="TreeGrafter"/>
</dbReference>
<evidence type="ECO:0000256" key="5">
    <source>
        <dbReference type="ARBA" id="ARBA00025770"/>
    </source>
</evidence>
<dbReference type="InterPro" id="IPR039747">
    <property type="entry name" value="RPABC4"/>
</dbReference>
<reference evidence="6" key="2">
    <citation type="submission" date="2018-05" db="EMBL/GenBank/DDBJ databases">
        <title>OgluRS3 (Oryza glumaepatula Reference Sequence Version 3).</title>
        <authorList>
            <person name="Zhang J."/>
            <person name="Kudrna D."/>
            <person name="Lee S."/>
            <person name="Talag J."/>
            <person name="Welchert J."/>
            <person name="Wing R.A."/>
        </authorList>
    </citation>
    <scope>NUCLEOTIDE SEQUENCE [LARGE SCALE GENOMIC DNA]</scope>
</reference>
<dbReference type="PANTHER" id="PTHR12056:SF2">
    <property type="entry name" value="GEO11084P1"/>
    <property type="match status" value="1"/>
</dbReference>
<comment type="similarity">
    <text evidence="5">Belongs to the archaeal Rpo12/eukaryotic RPC10 RNA polymerase subunit family.</text>
</comment>
<dbReference type="GO" id="GO:0008270">
    <property type="term" value="F:zinc ion binding"/>
    <property type="evidence" value="ECO:0007669"/>
    <property type="project" value="InterPro"/>
</dbReference>
<dbReference type="Gene3D" id="2.20.28.30">
    <property type="entry name" value="RNA polymerase ii, chain L"/>
    <property type="match status" value="1"/>
</dbReference>
<dbReference type="EnsemblPlants" id="OGLUM05G03600.1">
    <property type="protein sequence ID" value="OGLUM05G03600.1"/>
    <property type="gene ID" value="OGLUM05G03600"/>
</dbReference>
<evidence type="ECO:0000313" key="7">
    <source>
        <dbReference type="Proteomes" id="UP000026961"/>
    </source>
</evidence>
<keyword evidence="7" id="KW-1185">Reference proteome</keyword>
<evidence type="ECO:0000256" key="2">
    <source>
        <dbReference type="ARBA" id="ARBA00022723"/>
    </source>
</evidence>
<evidence type="ECO:0000256" key="1">
    <source>
        <dbReference type="ARBA" id="ARBA00004123"/>
    </source>
</evidence>
<dbReference type="GO" id="GO:0003677">
    <property type="term" value="F:DNA binding"/>
    <property type="evidence" value="ECO:0007669"/>
    <property type="project" value="InterPro"/>
</dbReference>
<comment type="subcellular location">
    <subcellularLocation>
        <location evidence="1">Nucleus</location>
    </subcellularLocation>
</comment>
<dbReference type="HOGENOM" id="CLU_115148_0_0_1"/>
<dbReference type="Pfam" id="PF03604">
    <property type="entry name" value="Zn_ribbon_RPAB4"/>
    <property type="match status" value="1"/>
</dbReference>
<protein>
    <submittedName>
        <fullName evidence="6">Uncharacterized protein</fullName>
    </submittedName>
</protein>
<name>A0A0D9ZUC4_9ORYZ</name>
<accession>A0A0D9ZUC4</accession>